<comment type="caution">
    <text evidence="5">The sequence shown here is derived from an EMBL/GenBank/DDBJ whole genome shotgun (WGS) entry which is preliminary data.</text>
</comment>
<dbReference type="PANTHER" id="PTHR11474:SF126">
    <property type="entry name" value="TYROSINASE-LIKE PROTEIN TYR-1-RELATED"/>
    <property type="match status" value="1"/>
</dbReference>
<name>A0A8K0SMU2_9HYPO</name>
<dbReference type="PRINTS" id="PR00092">
    <property type="entry name" value="TYROSINASE"/>
</dbReference>
<protein>
    <submittedName>
        <fullName evidence="5">Monooxygenase</fullName>
    </submittedName>
</protein>
<reference evidence="5" key="1">
    <citation type="journal article" date="2021" name="Nat. Commun.">
        <title>Genetic determinants of endophytism in the Arabidopsis root mycobiome.</title>
        <authorList>
            <person name="Mesny F."/>
            <person name="Miyauchi S."/>
            <person name="Thiergart T."/>
            <person name="Pickel B."/>
            <person name="Atanasova L."/>
            <person name="Karlsson M."/>
            <person name="Huettel B."/>
            <person name="Barry K.W."/>
            <person name="Haridas S."/>
            <person name="Chen C."/>
            <person name="Bauer D."/>
            <person name="Andreopoulos W."/>
            <person name="Pangilinan J."/>
            <person name="LaButti K."/>
            <person name="Riley R."/>
            <person name="Lipzen A."/>
            <person name="Clum A."/>
            <person name="Drula E."/>
            <person name="Henrissat B."/>
            <person name="Kohler A."/>
            <person name="Grigoriev I.V."/>
            <person name="Martin F.M."/>
            <person name="Hacquard S."/>
        </authorList>
    </citation>
    <scope>NUCLEOTIDE SEQUENCE</scope>
    <source>
        <strain evidence="5">MPI-CAGE-CH-0235</strain>
    </source>
</reference>
<dbReference type="PROSITE" id="PS00498">
    <property type="entry name" value="TYROSINASE_2"/>
    <property type="match status" value="1"/>
</dbReference>
<proteinExistence type="predicted"/>
<evidence type="ECO:0000256" key="2">
    <source>
        <dbReference type="ARBA" id="ARBA00023008"/>
    </source>
</evidence>
<dbReference type="OrthoDB" id="6132182at2759"/>
<dbReference type="EMBL" id="JAGPNK010000013">
    <property type="protein sequence ID" value="KAH7309833.1"/>
    <property type="molecule type" value="Genomic_DNA"/>
</dbReference>
<dbReference type="AlphaFoldDB" id="A0A8K0SMU2"/>
<evidence type="ECO:0000313" key="6">
    <source>
        <dbReference type="Proteomes" id="UP000813444"/>
    </source>
</evidence>
<sequence>MLKATDALPSSQSINGRQANCTTPRLRKSWDDATPSERAAYIDAALCLTTKPSRLGHASTTLHDDFAWVHNQLDREIHGVAAFLPWHRLFVHVYETALKTECGYTGTAMYWDWVKDSGAPASASVWDPDTGFGGDGVSPDGSPFTWCVQDGPFAGLQLAYWNGDFHPHCLQRSFQPAHPEAGLQEMIGYAYDEEIIAGVFTHTEYVEFRPRLEGTPHGAVHAGIAGGLGDMGPLTSPNDPIFFLHHTMVDQLWWKWQQEDPSRVFDYEGAGATLDDTMRLLGLGEDRTVRDFMDAGNDELCYTY</sequence>
<dbReference type="InterPro" id="IPR002227">
    <property type="entry name" value="Tyrosinase_Cu-bd"/>
</dbReference>
<feature type="domain" description="Tyrosinase copper-binding" evidence="3">
    <location>
        <begin position="78"/>
        <end position="95"/>
    </location>
</feature>
<organism evidence="5 6">
    <name type="scientific">Stachybotrys elegans</name>
    <dbReference type="NCBI Taxonomy" id="80388"/>
    <lineage>
        <taxon>Eukaryota</taxon>
        <taxon>Fungi</taxon>
        <taxon>Dikarya</taxon>
        <taxon>Ascomycota</taxon>
        <taxon>Pezizomycotina</taxon>
        <taxon>Sordariomycetes</taxon>
        <taxon>Hypocreomycetidae</taxon>
        <taxon>Hypocreales</taxon>
        <taxon>Stachybotryaceae</taxon>
        <taxon>Stachybotrys</taxon>
    </lineage>
</organism>
<dbReference type="Gene3D" id="1.10.1280.10">
    <property type="entry name" value="Di-copper center containing domain from catechol oxidase"/>
    <property type="match status" value="1"/>
</dbReference>
<keyword evidence="2" id="KW-0186">Copper</keyword>
<evidence type="ECO:0000259" key="3">
    <source>
        <dbReference type="PROSITE" id="PS00497"/>
    </source>
</evidence>
<evidence type="ECO:0000259" key="4">
    <source>
        <dbReference type="PROSITE" id="PS00498"/>
    </source>
</evidence>
<keyword evidence="1" id="KW-0479">Metal-binding</keyword>
<dbReference type="PANTHER" id="PTHR11474">
    <property type="entry name" value="TYROSINASE FAMILY MEMBER"/>
    <property type="match status" value="1"/>
</dbReference>
<keyword evidence="6" id="KW-1185">Reference proteome</keyword>
<dbReference type="GO" id="GO:0004497">
    <property type="term" value="F:monooxygenase activity"/>
    <property type="evidence" value="ECO:0007669"/>
    <property type="project" value="UniProtKB-KW"/>
</dbReference>
<dbReference type="PROSITE" id="PS00497">
    <property type="entry name" value="TYROSINASE_1"/>
    <property type="match status" value="1"/>
</dbReference>
<keyword evidence="5" id="KW-0560">Oxidoreductase</keyword>
<dbReference type="InterPro" id="IPR050316">
    <property type="entry name" value="Tyrosinase/Hemocyanin"/>
</dbReference>
<dbReference type="InterPro" id="IPR008922">
    <property type="entry name" value="Di-copper_centre_dom_sf"/>
</dbReference>
<dbReference type="Proteomes" id="UP000813444">
    <property type="component" value="Unassembled WGS sequence"/>
</dbReference>
<dbReference type="GO" id="GO:0046872">
    <property type="term" value="F:metal ion binding"/>
    <property type="evidence" value="ECO:0007669"/>
    <property type="project" value="UniProtKB-KW"/>
</dbReference>
<accession>A0A8K0SMU2</accession>
<dbReference type="Pfam" id="PF00264">
    <property type="entry name" value="Tyrosinase"/>
    <property type="match status" value="1"/>
</dbReference>
<keyword evidence="5" id="KW-0503">Monooxygenase</keyword>
<feature type="domain" description="Tyrosinase copper-binding" evidence="4">
    <location>
        <begin position="239"/>
        <end position="250"/>
    </location>
</feature>
<dbReference type="SUPFAM" id="SSF48056">
    <property type="entry name" value="Di-copper centre-containing domain"/>
    <property type="match status" value="1"/>
</dbReference>
<evidence type="ECO:0000256" key="1">
    <source>
        <dbReference type="ARBA" id="ARBA00022723"/>
    </source>
</evidence>
<gene>
    <name evidence="5" type="ORF">B0I35DRAFT_359087</name>
</gene>
<evidence type="ECO:0000313" key="5">
    <source>
        <dbReference type="EMBL" id="KAH7309833.1"/>
    </source>
</evidence>